<organism evidence="1">
    <name type="scientific">Tanacetum cinerariifolium</name>
    <name type="common">Dalmatian daisy</name>
    <name type="synonym">Chrysanthemum cinerariifolium</name>
    <dbReference type="NCBI Taxonomy" id="118510"/>
    <lineage>
        <taxon>Eukaryota</taxon>
        <taxon>Viridiplantae</taxon>
        <taxon>Streptophyta</taxon>
        <taxon>Embryophyta</taxon>
        <taxon>Tracheophyta</taxon>
        <taxon>Spermatophyta</taxon>
        <taxon>Magnoliopsida</taxon>
        <taxon>eudicotyledons</taxon>
        <taxon>Gunneridae</taxon>
        <taxon>Pentapetalae</taxon>
        <taxon>asterids</taxon>
        <taxon>campanulids</taxon>
        <taxon>Asterales</taxon>
        <taxon>Asteraceae</taxon>
        <taxon>Asteroideae</taxon>
        <taxon>Anthemideae</taxon>
        <taxon>Anthemidinae</taxon>
        <taxon>Tanacetum</taxon>
    </lineage>
</organism>
<feature type="non-terminal residue" evidence="1">
    <location>
        <position position="1"/>
    </location>
</feature>
<evidence type="ECO:0000313" key="1">
    <source>
        <dbReference type="EMBL" id="GFD05147.1"/>
    </source>
</evidence>
<evidence type="ECO:0008006" key="2">
    <source>
        <dbReference type="Google" id="ProtNLM"/>
    </source>
</evidence>
<reference evidence="1" key="1">
    <citation type="journal article" date="2019" name="Sci. Rep.">
        <title>Draft genome of Tanacetum cinerariifolium, the natural source of mosquito coil.</title>
        <authorList>
            <person name="Yamashiro T."/>
            <person name="Shiraishi A."/>
            <person name="Satake H."/>
            <person name="Nakayama K."/>
        </authorList>
    </citation>
    <scope>NUCLEOTIDE SEQUENCE</scope>
</reference>
<gene>
    <name evidence="1" type="ORF">Tci_877116</name>
</gene>
<name>A0A699T4K5_TANCI</name>
<dbReference type="AlphaFoldDB" id="A0A699T4K5"/>
<comment type="caution">
    <text evidence="1">The sequence shown here is derived from an EMBL/GenBank/DDBJ whole genome shotgun (WGS) entry which is preliminary data.</text>
</comment>
<dbReference type="EMBL" id="BKCJ011216331">
    <property type="protein sequence ID" value="GFD05147.1"/>
    <property type="molecule type" value="Genomic_DNA"/>
</dbReference>
<sequence length="96" mass="10748">KDTLSSIESAPTFAELFKINDLKAQAQAKDTVILKLKEKLNSFKGDIKESKVKRDVQEIKTLNIELDHKEKVLVITALKEQLNKLKGQAVLTEAVS</sequence>
<protein>
    <recommendedName>
        <fullName evidence="2">Pyruvate, phosphate dikinase regulatory protein, chloroplastic</fullName>
    </recommendedName>
</protein>
<proteinExistence type="predicted"/>
<accession>A0A699T4K5</accession>